<keyword evidence="2" id="KW-0472">Membrane</keyword>
<dbReference type="EMBL" id="ADBL01000591">
    <property type="status" value="NOT_ANNOTATED_CDS"/>
    <property type="molecule type" value="Genomic_DNA"/>
</dbReference>
<protein>
    <submittedName>
        <fullName evidence="3 4">Uncharacterized protein</fullName>
    </submittedName>
</protein>
<reference evidence="3" key="1">
    <citation type="submission" date="2010-05" db="EMBL/GenBank/DDBJ databases">
        <title>The Genome Sequence of Magnaporthe poae strain ATCC 64411.</title>
        <authorList>
            <consortium name="The Broad Institute Genome Sequencing Platform"/>
            <consortium name="Broad Institute Genome Sequencing Center for Infectious Disease"/>
            <person name="Ma L.-J."/>
            <person name="Dead R."/>
            <person name="Young S."/>
            <person name="Zeng Q."/>
            <person name="Koehrsen M."/>
            <person name="Alvarado L."/>
            <person name="Berlin A."/>
            <person name="Chapman S.B."/>
            <person name="Chen Z."/>
            <person name="Freedman E."/>
            <person name="Gellesch M."/>
            <person name="Goldberg J."/>
            <person name="Griggs A."/>
            <person name="Gujja S."/>
            <person name="Heilman E.R."/>
            <person name="Heiman D."/>
            <person name="Hepburn T."/>
            <person name="Howarth C."/>
            <person name="Jen D."/>
            <person name="Larson L."/>
            <person name="Mehta T."/>
            <person name="Neiman D."/>
            <person name="Pearson M."/>
            <person name="Roberts A."/>
            <person name="Saif S."/>
            <person name="Shea T."/>
            <person name="Shenoy N."/>
            <person name="Sisk P."/>
            <person name="Stolte C."/>
            <person name="Sykes S."/>
            <person name="Walk T."/>
            <person name="White J."/>
            <person name="Yandava C."/>
            <person name="Haas B."/>
            <person name="Nusbaum C."/>
            <person name="Birren B."/>
        </authorList>
    </citation>
    <scope>NUCLEOTIDE SEQUENCE</scope>
    <source>
        <strain evidence="3">ATCC 64411</strain>
    </source>
</reference>
<feature type="compositionally biased region" description="Low complexity" evidence="1">
    <location>
        <begin position="32"/>
        <end position="99"/>
    </location>
</feature>
<sequence>MVAIPNVMSDVLAMIEPRTPMPKGGGRGGSSRGSSSSSSSSGSSKPSSGSSSSSSSGSSSSSATSSSSSTTNNKAPSTSTSTSTSSSSSNTKGIGSTSSTTRPGAFIFVSSGHGGAGFYTGNGGFLPLWAFILIIWLGWFTLLFVIAFCVYWSKERKSGGKTRWGRVLWGAIKVATGLWFPIAIYRCCCGRNRKKGSGGTSPS</sequence>
<evidence type="ECO:0000256" key="1">
    <source>
        <dbReference type="SAM" id="MobiDB-lite"/>
    </source>
</evidence>
<keyword evidence="2" id="KW-1133">Transmembrane helix</keyword>
<evidence type="ECO:0000313" key="4">
    <source>
        <dbReference type="EnsemblFungi" id="MAPG_02360T0"/>
    </source>
</evidence>
<feature type="transmembrane region" description="Helical" evidence="2">
    <location>
        <begin position="164"/>
        <end position="185"/>
    </location>
</feature>
<evidence type="ECO:0000313" key="5">
    <source>
        <dbReference type="Proteomes" id="UP000011715"/>
    </source>
</evidence>
<dbReference type="Proteomes" id="UP000011715">
    <property type="component" value="Unassembled WGS sequence"/>
</dbReference>
<reference evidence="3" key="3">
    <citation type="submission" date="2011-03" db="EMBL/GenBank/DDBJ databases">
        <title>Annotation of Magnaporthe poae ATCC 64411.</title>
        <authorList>
            <person name="Ma L.-J."/>
            <person name="Dead R."/>
            <person name="Young S.K."/>
            <person name="Zeng Q."/>
            <person name="Gargeya S."/>
            <person name="Fitzgerald M."/>
            <person name="Haas B."/>
            <person name="Abouelleil A."/>
            <person name="Alvarado L."/>
            <person name="Arachchi H.M."/>
            <person name="Berlin A."/>
            <person name="Brown A."/>
            <person name="Chapman S.B."/>
            <person name="Chen Z."/>
            <person name="Dunbar C."/>
            <person name="Freedman E."/>
            <person name="Gearin G."/>
            <person name="Gellesch M."/>
            <person name="Goldberg J."/>
            <person name="Griggs A."/>
            <person name="Gujja S."/>
            <person name="Heiman D."/>
            <person name="Howarth C."/>
            <person name="Larson L."/>
            <person name="Lui A."/>
            <person name="MacDonald P.J.P."/>
            <person name="Mehta T."/>
            <person name="Montmayeur A."/>
            <person name="Murphy C."/>
            <person name="Neiman D."/>
            <person name="Pearson M."/>
            <person name="Priest M."/>
            <person name="Roberts A."/>
            <person name="Saif S."/>
            <person name="Shea T."/>
            <person name="Shenoy N."/>
            <person name="Sisk P."/>
            <person name="Stolte C."/>
            <person name="Sykes S."/>
            <person name="Yandava C."/>
            <person name="Wortman J."/>
            <person name="Nusbaum C."/>
            <person name="Birren B."/>
        </authorList>
    </citation>
    <scope>NUCLEOTIDE SEQUENCE</scope>
    <source>
        <strain evidence="3">ATCC 64411</strain>
    </source>
</reference>
<feature type="region of interest" description="Disordered" evidence="1">
    <location>
        <begin position="1"/>
        <end position="99"/>
    </location>
</feature>
<gene>
    <name evidence="3" type="ORF">MAPG_02360</name>
</gene>
<dbReference type="eggNOG" id="ENOG502T6BE">
    <property type="taxonomic scope" value="Eukaryota"/>
</dbReference>
<proteinExistence type="predicted"/>
<organism evidence="4 5">
    <name type="scientific">Magnaporthiopsis poae (strain ATCC 64411 / 73-15)</name>
    <name type="common">Kentucky bluegrass fungus</name>
    <name type="synonym">Magnaporthe poae</name>
    <dbReference type="NCBI Taxonomy" id="644358"/>
    <lineage>
        <taxon>Eukaryota</taxon>
        <taxon>Fungi</taxon>
        <taxon>Dikarya</taxon>
        <taxon>Ascomycota</taxon>
        <taxon>Pezizomycotina</taxon>
        <taxon>Sordariomycetes</taxon>
        <taxon>Sordariomycetidae</taxon>
        <taxon>Magnaporthales</taxon>
        <taxon>Magnaporthaceae</taxon>
        <taxon>Magnaporthiopsis</taxon>
    </lineage>
</organism>
<dbReference type="EnsemblFungi" id="MAPG_02360T0">
    <property type="protein sequence ID" value="MAPG_02360T0"/>
    <property type="gene ID" value="MAPG_02360"/>
</dbReference>
<dbReference type="OrthoDB" id="5244939at2759"/>
<keyword evidence="2" id="KW-0812">Transmembrane</keyword>
<reference evidence="5" key="2">
    <citation type="submission" date="2010-05" db="EMBL/GenBank/DDBJ databases">
        <title>The genome sequence of Magnaporthe poae strain ATCC 64411.</title>
        <authorList>
            <person name="Ma L.-J."/>
            <person name="Dead R."/>
            <person name="Young S."/>
            <person name="Zeng Q."/>
            <person name="Koehrsen M."/>
            <person name="Alvarado L."/>
            <person name="Berlin A."/>
            <person name="Chapman S.B."/>
            <person name="Chen Z."/>
            <person name="Freedman E."/>
            <person name="Gellesch M."/>
            <person name="Goldberg J."/>
            <person name="Griggs A."/>
            <person name="Gujja S."/>
            <person name="Heilman E.R."/>
            <person name="Heiman D."/>
            <person name="Hepburn T."/>
            <person name="Howarth C."/>
            <person name="Jen D."/>
            <person name="Larson L."/>
            <person name="Mehta T."/>
            <person name="Neiman D."/>
            <person name="Pearson M."/>
            <person name="Roberts A."/>
            <person name="Saif S."/>
            <person name="Shea T."/>
            <person name="Shenoy N."/>
            <person name="Sisk P."/>
            <person name="Stolte C."/>
            <person name="Sykes S."/>
            <person name="Walk T."/>
            <person name="White J."/>
            <person name="Yandava C."/>
            <person name="Haas B."/>
            <person name="Nusbaum C."/>
            <person name="Birren B."/>
        </authorList>
    </citation>
    <scope>NUCLEOTIDE SEQUENCE [LARGE SCALE GENOMIC DNA]</scope>
    <source>
        <strain evidence="5">ATCC 64411 / 73-15</strain>
    </source>
</reference>
<reference evidence="4" key="5">
    <citation type="submission" date="2015-06" db="UniProtKB">
        <authorList>
            <consortium name="EnsemblFungi"/>
        </authorList>
    </citation>
    <scope>IDENTIFICATION</scope>
    <source>
        <strain evidence="4">ATCC 64411</strain>
    </source>
</reference>
<evidence type="ECO:0000256" key="2">
    <source>
        <dbReference type="SAM" id="Phobius"/>
    </source>
</evidence>
<dbReference type="VEuPathDB" id="FungiDB:MAPG_02360"/>
<accession>A0A0C4DR57</accession>
<keyword evidence="5" id="KW-1185">Reference proteome</keyword>
<reference evidence="4" key="4">
    <citation type="journal article" date="2015" name="G3 (Bethesda)">
        <title>Genome sequences of three phytopathogenic species of the Magnaporthaceae family of fungi.</title>
        <authorList>
            <person name="Okagaki L.H."/>
            <person name="Nunes C.C."/>
            <person name="Sailsbery J."/>
            <person name="Clay B."/>
            <person name="Brown D."/>
            <person name="John T."/>
            <person name="Oh Y."/>
            <person name="Young N."/>
            <person name="Fitzgerald M."/>
            <person name="Haas B.J."/>
            <person name="Zeng Q."/>
            <person name="Young S."/>
            <person name="Adiconis X."/>
            <person name="Fan L."/>
            <person name="Levin J.Z."/>
            <person name="Mitchell T.K."/>
            <person name="Okubara P.A."/>
            <person name="Farman M.L."/>
            <person name="Kohn L.M."/>
            <person name="Birren B."/>
            <person name="Ma L.-J."/>
            <person name="Dean R.A."/>
        </authorList>
    </citation>
    <scope>NUCLEOTIDE SEQUENCE</scope>
    <source>
        <strain evidence="4">ATCC 64411 / 73-15</strain>
    </source>
</reference>
<dbReference type="EMBL" id="GL876967">
    <property type="protein sequence ID" value="KLU83296.1"/>
    <property type="molecule type" value="Genomic_DNA"/>
</dbReference>
<feature type="transmembrane region" description="Helical" evidence="2">
    <location>
        <begin position="128"/>
        <end position="152"/>
    </location>
</feature>
<evidence type="ECO:0000313" key="3">
    <source>
        <dbReference type="EMBL" id="KLU83296.1"/>
    </source>
</evidence>
<dbReference type="AlphaFoldDB" id="A0A0C4DR57"/>
<name>A0A0C4DR57_MAGP6</name>